<gene>
    <name evidence="1" type="ORF">ACFO4E_14195</name>
</gene>
<organism evidence="1 2">
    <name type="scientific">Nocardiopsis mangrovi</name>
    <dbReference type="NCBI Taxonomy" id="1179818"/>
    <lineage>
        <taxon>Bacteria</taxon>
        <taxon>Bacillati</taxon>
        <taxon>Actinomycetota</taxon>
        <taxon>Actinomycetes</taxon>
        <taxon>Streptosporangiales</taxon>
        <taxon>Nocardiopsidaceae</taxon>
        <taxon>Nocardiopsis</taxon>
    </lineage>
</organism>
<dbReference type="SUPFAM" id="SSF53335">
    <property type="entry name" value="S-adenosyl-L-methionine-dependent methyltransferases"/>
    <property type="match status" value="1"/>
</dbReference>
<dbReference type="InterPro" id="IPR006764">
    <property type="entry name" value="SAM_dep_MeTrfase_SAV2177_type"/>
</dbReference>
<protein>
    <submittedName>
        <fullName evidence="1">SAM-dependent methyltransferase</fullName>
        <ecNumber evidence="1">2.1.1.-</ecNumber>
    </submittedName>
</protein>
<dbReference type="Pfam" id="PF04672">
    <property type="entry name" value="Methyltransf_19"/>
    <property type="match status" value="1"/>
</dbReference>
<evidence type="ECO:0000313" key="2">
    <source>
        <dbReference type="Proteomes" id="UP001595923"/>
    </source>
</evidence>
<dbReference type="GO" id="GO:0008168">
    <property type="term" value="F:methyltransferase activity"/>
    <property type="evidence" value="ECO:0007669"/>
    <property type="project" value="UniProtKB-KW"/>
</dbReference>
<dbReference type="GO" id="GO:0032259">
    <property type="term" value="P:methylation"/>
    <property type="evidence" value="ECO:0007669"/>
    <property type="project" value="UniProtKB-KW"/>
</dbReference>
<dbReference type="PIRSF" id="PIRSF017393">
    <property type="entry name" value="MTase_SAV2177"/>
    <property type="match status" value="1"/>
</dbReference>
<dbReference type="RefSeq" id="WP_378574700.1">
    <property type="nucleotide sequence ID" value="NZ_JBHSFQ010000012.1"/>
</dbReference>
<keyword evidence="2" id="KW-1185">Reference proteome</keyword>
<proteinExistence type="predicted"/>
<dbReference type="EMBL" id="JBHSFQ010000012">
    <property type="protein sequence ID" value="MFC4563011.1"/>
    <property type="molecule type" value="Genomic_DNA"/>
</dbReference>
<keyword evidence="1" id="KW-0808">Transferase</keyword>
<accession>A0ABV9DVT0</accession>
<dbReference type="InterPro" id="IPR029063">
    <property type="entry name" value="SAM-dependent_MTases_sf"/>
</dbReference>
<dbReference type="Gene3D" id="3.40.50.150">
    <property type="entry name" value="Vaccinia Virus protein VP39"/>
    <property type="match status" value="1"/>
</dbReference>
<dbReference type="EC" id="2.1.1.-" evidence="1"/>
<name>A0ABV9DVT0_9ACTN</name>
<dbReference type="Proteomes" id="UP001595923">
    <property type="component" value="Unassembled WGS sequence"/>
</dbReference>
<sequence>MADRKPPGRFPPDIDLSVPSVARMSDYILKGKDNFEVDRAAVDSLLERVPEMFRSSYDSRAFLTRAVEAVAARGLDQFLDIGAGLPTTENTHQVARRVRPDARTVYVDNDPIVLAHGRAILADNPGTAVVLADIRDTDDLMSRVAATRIVDPDRPVCLMLVSLLQCVPDAHDPFDLLRDLLGRVAPGSALIYSHMVSDDPATREWLTGKVHSLGTAWGRVRTPEEAGAAFSGLDLLDPASDAGGGRARPVDCATWRVPGRQPADRPLDPAQRVWETAGVAFVY</sequence>
<keyword evidence="1" id="KW-0489">Methyltransferase</keyword>
<evidence type="ECO:0000313" key="1">
    <source>
        <dbReference type="EMBL" id="MFC4563011.1"/>
    </source>
</evidence>
<reference evidence="2" key="1">
    <citation type="journal article" date="2019" name="Int. J. Syst. Evol. Microbiol.">
        <title>The Global Catalogue of Microorganisms (GCM) 10K type strain sequencing project: providing services to taxonomists for standard genome sequencing and annotation.</title>
        <authorList>
            <consortium name="The Broad Institute Genomics Platform"/>
            <consortium name="The Broad Institute Genome Sequencing Center for Infectious Disease"/>
            <person name="Wu L."/>
            <person name="Ma J."/>
        </authorList>
    </citation>
    <scope>NUCLEOTIDE SEQUENCE [LARGE SCALE GENOMIC DNA]</scope>
    <source>
        <strain evidence="2">XZYJ18</strain>
    </source>
</reference>
<comment type="caution">
    <text evidence="1">The sequence shown here is derived from an EMBL/GenBank/DDBJ whole genome shotgun (WGS) entry which is preliminary data.</text>
</comment>